<keyword evidence="3" id="KW-0804">Transcription</keyword>
<dbReference type="AlphaFoldDB" id="A0A4Z0GYP7"/>
<comment type="caution">
    <text evidence="5">The sequence shown here is derived from an EMBL/GenBank/DDBJ whole genome shotgun (WGS) entry which is preliminary data.</text>
</comment>
<dbReference type="EMBL" id="SRID01000205">
    <property type="protein sequence ID" value="TGB02978.1"/>
    <property type="molecule type" value="Genomic_DNA"/>
</dbReference>
<dbReference type="SMART" id="SM00342">
    <property type="entry name" value="HTH_ARAC"/>
    <property type="match status" value="1"/>
</dbReference>
<dbReference type="Pfam" id="PF12852">
    <property type="entry name" value="Cupin_6"/>
    <property type="match status" value="1"/>
</dbReference>
<dbReference type="PANTHER" id="PTHR46796:SF13">
    <property type="entry name" value="HTH-TYPE TRANSCRIPTIONAL ACTIVATOR RHAS"/>
    <property type="match status" value="1"/>
</dbReference>
<dbReference type="OrthoDB" id="241790at2"/>
<evidence type="ECO:0000256" key="3">
    <source>
        <dbReference type="ARBA" id="ARBA00023163"/>
    </source>
</evidence>
<proteinExistence type="predicted"/>
<evidence type="ECO:0000256" key="1">
    <source>
        <dbReference type="ARBA" id="ARBA00023015"/>
    </source>
</evidence>
<keyword evidence="2" id="KW-0238">DNA-binding</keyword>
<feature type="domain" description="HTH araC/xylS-type" evidence="4">
    <location>
        <begin position="208"/>
        <end position="306"/>
    </location>
</feature>
<keyword evidence="1" id="KW-0805">Transcription regulation</keyword>
<protein>
    <submittedName>
        <fullName evidence="5">AraC family transcriptional regulator</fullName>
    </submittedName>
</protein>
<dbReference type="InterPro" id="IPR018060">
    <property type="entry name" value="HTH_AraC"/>
</dbReference>
<gene>
    <name evidence="5" type="ORF">E4099_20325</name>
</gene>
<organism evidence="5 6">
    <name type="scientific">Streptomyces palmae</name>
    <dbReference type="NCBI Taxonomy" id="1701085"/>
    <lineage>
        <taxon>Bacteria</taxon>
        <taxon>Bacillati</taxon>
        <taxon>Actinomycetota</taxon>
        <taxon>Actinomycetes</taxon>
        <taxon>Kitasatosporales</taxon>
        <taxon>Streptomycetaceae</taxon>
        <taxon>Streptomyces</taxon>
    </lineage>
</organism>
<dbReference type="GO" id="GO:0003700">
    <property type="term" value="F:DNA-binding transcription factor activity"/>
    <property type="evidence" value="ECO:0007669"/>
    <property type="project" value="InterPro"/>
</dbReference>
<dbReference type="Proteomes" id="UP000297948">
    <property type="component" value="Unassembled WGS sequence"/>
</dbReference>
<dbReference type="RefSeq" id="WP_135340524.1">
    <property type="nucleotide sequence ID" value="NZ_JBHLTX010000046.1"/>
</dbReference>
<dbReference type="InterPro" id="IPR009057">
    <property type="entry name" value="Homeodomain-like_sf"/>
</dbReference>
<evidence type="ECO:0000313" key="5">
    <source>
        <dbReference type="EMBL" id="TGB02978.1"/>
    </source>
</evidence>
<dbReference type="InterPro" id="IPR050204">
    <property type="entry name" value="AraC_XylS_family_regulators"/>
</dbReference>
<dbReference type="InterPro" id="IPR018062">
    <property type="entry name" value="HTH_AraC-typ_CS"/>
</dbReference>
<accession>A0A4Z0GYP7</accession>
<evidence type="ECO:0000256" key="2">
    <source>
        <dbReference type="ARBA" id="ARBA00023125"/>
    </source>
</evidence>
<keyword evidence="6" id="KW-1185">Reference proteome</keyword>
<evidence type="ECO:0000259" key="4">
    <source>
        <dbReference type="PROSITE" id="PS01124"/>
    </source>
</evidence>
<dbReference type="PROSITE" id="PS00041">
    <property type="entry name" value="HTH_ARAC_FAMILY_1"/>
    <property type="match status" value="1"/>
</dbReference>
<dbReference type="InterPro" id="IPR032783">
    <property type="entry name" value="AraC_lig"/>
</dbReference>
<dbReference type="GO" id="GO:0043565">
    <property type="term" value="F:sequence-specific DNA binding"/>
    <property type="evidence" value="ECO:0007669"/>
    <property type="project" value="InterPro"/>
</dbReference>
<dbReference type="PANTHER" id="PTHR46796">
    <property type="entry name" value="HTH-TYPE TRANSCRIPTIONAL ACTIVATOR RHAS-RELATED"/>
    <property type="match status" value="1"/>
</dbReference>
<sequence>MDVLSDVITSMRGGRPHASRTHHQGAWGTGFPESDGAGFHVVLSGACWLLPATGAPIPLSTGDVVFLPHGRGHGLADAPGTPLKPFRPQDPEPMSGVRFAVPEPEPAHAPSVRLLCGAYRLERSRSHPLLTDLPEVVHLPARLGRHPELRAAVDLLGRELEIPRPGAGAVLTALLDMLLLYVLRAWYEEQADRAPSGWAAALHDPAVADALRAIHQDPAHPWTVESLGRAGGLSRAAFARRFATLVGQPPLAYLTWWRMTLAARLLRDSELPLRTVAQRAGYVSEFAFAKAFKRQYGMPPGGYRRGGPVSLAPRAAVGE</sequence>
<dbReference type="Pfam" id="PF12833">
    <property type="entry name" value="HTH_18"/>
    <property type="match status" value="1"/>
</dbReference>
<reference evidence="5 6" key="1">
    <citation type="submission" date="2019-03" db="EMBL/GenBank/DDBJ databases">
        <authorList>
            <person name="Gonzalez-Pimentel J.L."/>
        </authorList>
    </citation>
    <scope>NUCLEOTIDE SEQUENCE [LARGE SCALE GENOMIC DNA]</scope>
    <source>
        <strain evidence="5 6">JCM 31289</strain>
    </source>
</reference>
<name>A0A4Z0GYP7_9ACTN</name>
<dbReference type="Gene3D" id="1.10.10.60">
    <property type="entry name" value="Homeodomain-like"/>
    <property type="match status" value="2"/>
</dbReference>
<evidence type="ECO:0000313" key="6">
    <source>
        <dbReference type="Proteomes" id="UP000297948"/>
    </source>
</evidence>
<dbReference type="PROSITE" id="PS01124">
    <property type="entry name" value="HTH_ARAC_FAMILY_2"/>
    <property type="match status" value="1"/>
</dbReference>
<dbReference type="SUPFAM" id="SSF46689">
    <property type="entry name" value="Homeodomain-like"/>
    <property type="match status" value="2"/>
</dbReference>